<accession>A0A7R8ZRT8</accession>
<gene>
    <name evidence="1" type="ORF">CTOB1V02_LOCUS7558</name>
</gene>
<sequence>MSGDDVDFCQASAYGRALKMGGLDTHEPTTSTNPPVCREVDAGWFMFLSVLADLLNRIPLRVQRRKGHTRETSKTERGVESKVLFPVTQVSPAHVELLATEQAHVSTLVNKANRSLLYALHHLMESKEEQEVPPAVPARTTYPPSVPARDGAPFQHPLSRSTPRPHYRSSEIPTAVTVEDISQVHATPSSLNLKTVAYKELMYNFEWNTQGIEALSFASCHLYPQRILSLMISFNLLNPS</sequence>
<dbReference type="EMBL" id="OB662226">
    <property type="protein sequence ID" value="CAD7229690.1"/>
    <property type="molecule type" value="Genomic_DNA"/>
</dbReference>
<evidence type="ECO:0000313" key="1">
    <source>
        <dbReference type="EMBL" id="CAD7229690.1"/>
    </source>
</evidence>
<dbReference type="AlphaFoldDB" id="A0A7R8ZRT8"/>
<reference evidence="1" key="1">
    <citation type="submission" date="2020-11" db="EMBL/GenBank/DDBJ databases">
        <authorList>
            <person name="Tran Van P."/>
        </authorList>
    </citation>
    <scope>NUCLEOTIDE SEQUENCE</scope>
</reference>
<name>A0A7R8ZRT8_9CRUS</name>
<organism evidence="1">
    <name type="scientific">Cyprideis torosa</name>
    <dbReference type="NCBI Taxonomy" id="163714"/>
    <lineage>
        <taxon>Eukaryota</taxon>
        <taxon>Metazoa</taxon>
        <taxon>Ecdysozoa</taxon>
        <taxon>Arthropoda</taxon>
        <taxon>Crustacea</taxon>
        <taxon>Oligostraca</taxon>
        <taxon>Ostracoda</taxon>
        <taxon>Podocopa</taxon>
        <taxon>Podocopida</taxon>
        <taxon>Cytherocopina</taxon>
        <taxon>Cytheroidea</taxon>
        <taxon>Cytherideidae</taxon>
        <taxon>Cyprideis</taxon>
    </lineage>
</organism>
<proteinExistence type="predicted"/>
<protein>
    <submittedName>
        <fullName evidence="1">Uncharacterized protein</fullName>
    </submittedName>
</protein>